<dbReference type="PANTHER" id="PTHR43450">
    <property type="entry name" value="ASPARTYL-TRNA SYNTHETASE"/>
    <property type="match status" value="1"/>
</dbReference>
<keyword evidence="12" id="KW-1185">Reference proteome</keyword>
<reference evidence="12" key="1">
    <citation type="journal article" date="2019" name="Int. J. Syst. Evol. Microbiol.">
        <title>The Global Catalogue of Microorganisms (GCM) 10K type strain sequencing project: providing services to taxonomists for standard genome sequencing and annotation.</title>
        <authorList>
            <consortium name="The Broad Institute Genomics Platform"/>
            <consortium name="The Broad Institute Genome Sequencing Center for Infectious Disease"/>
            <person name="Wu L."/>
            <person name="Ma J."/>
        </authorList>
    </citation>
    <scope>NUCLEOTIDE SEQUENCE [LARGE SCALE GENOMIC DNA]</scope>
    <source>
        <strain evidence="12">JCM 1405</strain>
    </source>
</reference>
<comment type="subcellular location">
    <subcellularLocation>
        <location evidence="1 9">Cytoplasm</location>
    </subcellularLocation>
</comment>
<dbReference type="HAMAP" id="MF_02075">
    <property type="entry name" value="Asp_tRNA_synth_type2"/>
    <property type="match status" value="1"/>
</dbReference>
<dbReference type="InterPro" id="IPR004523">
    <property type="entry name" value="Asp-tRNA_synthase_2"/>
</dbReference>
<dbReference type="SUPFAM" id="SSF55681">
    <property type="entry name" value="Class II aaRS and biotin synthetases"/>
    <property type="match status" value="1"/>
</dbReference>
<dbReference type="Gene3D" id="3.30.930.10">
    <property type="entry name" value="Bira Bifunctional Protein, Domain 2"/>
    <property type="match status" value="1"/>
</dbReference>
<dbReference type="InterPro" id="IPR004364">
    <property type="entry name" value="Aa-tRNA-synt_II"/>
</dbReference>
<comment type="caution">
    <text evidence="11">The sequence shown here is derived from an EMBL/GenBank/DDBJ whole genome shotgun (WGS) entry which is preliminary data.</text>
</comment>
<evidence type="ECO:0000256" key="8">
    <source>
        <dbReference type="ARBA" id="ARBA00023146"/>
    </source>
</evidence>
<comment type="subunit">
    <text evidence="9">Homodimer.</text>
</comment>
<comment type="similarity">
    <text evidence="2 9">Belongs to the class-II aminoacyl-tRNA synthetase family. Type 2 subfamily.</text>
</comment>
<dbReference type="PROSITE" id="PS50862">
    <property type="entry name" value="AA_TRNA_LIGASE_II"/>
    <property type="match status" value="1"/>
</dbReference>
<feature type="binding site" evidence="9">
    <location>
        <position position="361"/>
    </location>
    <ligand>
        <name>L-aspartate</name>
        <dbReference type="ChEBI" id="CHEBI:29991"/>
    </ligand>
</feature>
<keyword evidence="4 9" id="KW-0436">Ligase</keyword>
<dbReference type="EC" id="6.1.1.12" evidence="9"/>
<accession>A0ABP3U4Y6</accession>
<dbReference type="CDD" id="cd00776">
    <property type="entry name" value="AsxRS_core"/>
    <property type="match status" value="1"/>
</dbReference>
<dbReference type="Proteomes" id="UP001500339">
    <property type="component" value="Unassembled WGS sequence"/>
</dbReference>
<feature type="region of interest" description="Aspartate" evidence="9">
    <location>
        <begin position="187"/>
        <end position="190"/>
    </location>
</feature>
<evidence type="ECO:0000259" key="10">
    <source>
        <dbReference type="PROSITE" id="PS50862"/>
    </source>
</evidence>
<feature type="binding site" evidence="9">
    <location>
        <begin position="402"/>
        <end position="405"/>
    </location>
    <ligand>
        <name>ATP</name>
        <dbReference type="ChEBI" id="CHEBI:30616"/>
    </ligand>
</feature>
<feature type="binding site" evidence="9">
    <location>
        <position position="354"/>
    </location>
    <ligand>
        <name>ATP</name>
        <dbReference type="ChEBI" id="CHEBI:30616"/>
    </ligand>
</feature>
<dbReference type="InterPro" id="IPR002312">
    <property type="entry name" value="Asp/Asn-tRNA-synth_IIb"/>
</dbReference>
<evidence type="ECO:0000256" key="1">
    <source>
        <dbReference type="ARBA" id="ARBA00004496"/>
    </source>
</evidence>
<comment type="catalytic activity">
    <reaction evidence="9">
        <text>tRNA(Asp) + L-aspartate + ATP = L-aspartyl-tRNA(Asp) + AMP + diphosphate</text>
        <dbReference type="Rhea" id="RHEA:19649"/>
        <dbReference type="Rhea" id="RHEA-COMP:9660"/>
        <dbReference type="Rhea" id="RHEA-COMP:9678"/>
        <dbReference type="ChEBI" id="CHEBI:29991"/>
        <dbReference type="ChEBI" id="CHEBI:30616"/>
        <dbReference type="ChEBI" id="CHEBI:33019"/>
        <dbReference type="ChEBI" id="CHEBI:78442"/>
        <dbReference type="ChEBI" id="CHEBI:78516"/>
        <dbReference type="ChEBI" id="CHEBI:456215"/>
        <dbReference type="EC" id="6.1.1.12"/>
    </reaction>
</comment>
<organism evidence="11 12">
    <name type="scientific">Clostridium malenominatum</name>
    <dbReference type="NCBI Taxonomy" id="1539"/>
    <lineage>
        <taxon>Bacteria</taxon>
        <taxon>Bacillati</taxon>
        <taxon>Bacillota</taxon>
        <taxon>Clostridia</taxon>
        <taxon>Eubacteriales</taxon>
        <taxon>Clostridiaceae</taxon>
        <taxon>Clostridium</taxon>
    </lineage>
</organism>
<keyword evidence="6 9" id="KW-0067">ATP-binding</keyword>
<comment type="function">
    <text evidence="9">Catalyzes the attachment of L-aspartate to tRNA(Asp) in a two-step reaction: L-aspartate is first activated by ATP to form Asp-AMP and then transferred to the acceptor end of tRNA(Asp).</text>
</comment>
<evidence type="ECO:0000313" key="12">
    <source>
        <dbReference type="Proteomes" id="UP001500339"/>
    </source>
</evidence>
<dbReference type="InterPro" id="IPR004365">
    <property type="entry name" value="NA-bd_OB_tRNA"/>
</dbReference>
<dbReference type="PRINTS" id="PR01042">
    <property type="entry name" value="TRNASYNTHASP"/>
</dbReference>
<feature type="binding site" evidence="9">
    <location>
        <position position="165"/>
    </location>
    <ligand>
        <name>L-aspartate</name>
        <dbReference type="ChEBI" id="CHEBI:29991"/>
    </ligand>
</feature>
<comment type="caution">
    <text evidence="9">Lacks conserved residue(s) required for the propagation of feature annotation.</text>
</comment>
<protein>
    <recommendedName>
        <fullName evidence="9">Aspartate--tRNA ligase</fullName>
        <ecNumber evidence="9">6.1.1.12</ecNumber>
    </recommendedName>
    <alternativeName>
        <fullName evidence="9">Aspartyl-tRNA synthetase</fullName>
        <shortName evidence="9">AspRS</shortName>
    </alternativeName>
</protein>
<dbReference type="PANTHER" id="PTHR43450:SF1">
    <property type="entry name" value="ASPARTATE--TRNA LIGASE, CYTOPLASMIC"/>
    <property type="match status" value="1"/>
</dbReference>
<dbReference type="EMBL" id="BAAACF010000001">
    <property type="protein sequence ID" value="GAA0722521.1"/>
    <property type="molecule type" value="Genomic_DNA"/>
</dbReference>
<evidence type="ECO:0000256" key="6">
    <source>
        <dbReference type="ARBA" id="ARBA00022840"/>
    </source>
</evidence>
<dbReference type="Gene3D" id="2.40.50.140">
    <property type="entry name" value="Nucleic acid-binding proteins"/>
    <property type="match status" value="1"/>
</dbReference>
<dbReference type="NCBIfam" id="TIGR00458">
    <property type="entry name" value="aspS_nondisc"/>
    <property type="match status" value="1"/>
</dbReference>
<dbReference type="NCBIfam" id="NF003483">
    <property type="entry name" value="PRK05159.1"/>
    <property type="match status" value="1"/>
</dbReference>
<evidence type="ECO:0000256" key="4">
    <source>
        <dbReference type="ARBA" id="ARBA00022598"/>
    </source>
</evidence>
<dbReference type="InterPro" id="IPR006195">
    <property type="entry name" value="aa-tRNA-synth_II"/>
</dbReference>
<evidence type="ECO:0000256" key="2">
    <source>
        <dbReference type="ARBA" id="ARBA00005312"/>
    </source>
</evidence>
<name>A0ABP3U4Y6_9CLOT</name>
<feature type="binding site" evidence="9">
    <location>
        <begin position="209"/>
        <end position="211"/>
    </location>
    <ligand>
        <name>ATP</name>
        <dbReference type="ChEBI" id="CHEBI:30616"/>
    </ligand>
</feature>
<evidence type="ECO:0000313" key="11">
    <source>
        <dbReference type="EMBL" id="GAA0722521.1"/>
    </source>
</evidence>
<dbReference type="InterPro" id="IPR045864">
    <property type="entry name" value="aa-tRNA-synth_II/BPL/LPL"/>
</dbReference>
<evidence type="ECO:0000256" key="9">
    <source>
        <dbReference type="HAMAP-Rule" id="MF_02075"/>
    </source>
</evidence>
<keyword evidence="3 9" id="KW-0963">Cytoplasm</keyword>
<keyword evidence="7 9" id="KW-0648">Protein biosynthesis</keyword>
<dbReference type="Pfam" id="PF01336">
    <property type="entry name" value="tRNA_anti-codon"/>
    <property type="match status" value="1"/>
</dbReference>
<dbReference type="InterPro" id="IPR012340">
    <property type="entry name" value="NA-bd_OB-fold"/>
</dbReference>
<feature type="binding site" evidence="9">
    <location>
        <position position="209"/>
    </location>
    <ligand>
        <name>L-aspartate</name>
        <dbReference type="ChEBI" id="CHEBI:29991"/>
    </ligand>
</feature>
<feature type="domain" description="Aminoacyl-transfer RNA synthetases class-II family profile" evidence="10">
    <location>
        <begin position="132"/>
        <end position="431"/>
    </location>
</feature>
<gene>
    <name evidence="11" type="primary">aspS_1</name>
    <name evidence="9" type="synonym">aspS</name>
    <name evidence="11" type="ORF">GCM10008905_14110</name>
</gene>
<dbReference type="SUPFAM" id="SSF50249">
    <property type="entry name" value="Nucleic acid-binding proteins"/>
    <property type="match status" value="1"/>
</dbReference>
<evidence type="ECO:0000256" key="3">
    <source>
        <dbReference type="ARBA" id="ARBA00022490"/>
    </source>
</evidence>
<proteinExistence type="inferred from homology"/>
<evidence type="ECO:0000256" key="5">
    <source>
        <dbReference type="ARBA" id="ARBA00022741"/>
    </source>
</evidence>
<dbReference type="GO" id="GO:0016874">
    <property type="term" value="F:ligase activity"/>
    <property type="evidence" value="ECO:0007669"/>
    <property type="project" value="UniProtKB-KW"/>
</dbReference>
<feature type="binding site" evidence="9">
    <location>
        <position position="357"/>
    </location>
    <ligand>
        <name>L-aspartate</name>
        <dbReference type="ChEBI" id="CHEBI:29991"/>
    </ligand>
</feature>
<keyword evidence="8 9" id="KW-0030">Aminoacyl-tRNA synthetase</keyword>
<feature type="binding site" evidence="9">
    <location>
        <begin position="217"/>
        <end position="219"/>
    </location>
    <ligand>
        <name>ATP</name>
        <dbReference type="ChEBI" id="CHEBI:30616"/>
    </ligand>
</feature>
<evidence type="ECO:0000256" key="7">
    <source>
        <dbReference type="ARBA" id="ARBA00022917"/>
    </source>
</evidence>
<keyword evidence="5 9" id="KW-0547">Nucleotide-binding</keyword>
<dbReference type="Pfam" id="PF00152">
    <property type="entry name" value="tRNA-synt_2"/>
    <property type="match status" value="1"/>
</dbReference>
<sequence length="431" mass="50276">MKMKRKLVSELKNSIDEKVNIQGWIYKIRRLKLITFVILRDRSGLVQCIVDNNEFDLSKVKVESVVSIIGDVKESKNTLNSFEVQVENFEVISNVEEELPIEINKENLEVNLDTMLNNRVLSIRHPKINAIFKVQSSIVNGFREFLNKEGFTEIHTSKIVKEGAEGGTEVFEIKYFENKAYLAQSPQFYKQMMVGAGFERVFEIGHAYRAEEHNTNRHLNEYISMDLEMGFIEDEKDIMQVEERLLKFILEVLNKECKEYLNLLQLELPVIQREIPKIEFKEALEILNKEYNKNDLEGDLDPEGEKLLCEYAKERLNSEFIFLTNYPRKKRPMYTMPLGEDGTHSFDLLFRGIEITTGGQRIHNYDMLVENMKYKGFDPNNYESYLSTFKYGMPKHGGLAIGLERITAKILGLENVREATLITRDRKRLVP</sequence>